<evidence type="ECO:0000313" key="2">
    <source>
        <dbReference type="EMBL" id="QFI74794.1"/>
    </source>
</evidence>
<dbReference type="OrthoDB" id="9824838at2"/>
<evidence type="ECO:0000256" key="1">
    <source>
        <dbReference type="SAM" id="MobiDB-lite"/>
    </source>
</evidence>
<organism evidence="2 3">
    <name type="scientific">Bradyrhizobium betae</name>
    <dbReference type="NCBI Taxonomy" id="244734"/>
    <lineage>
        <taxon>Bacteria</taxon>
        <taxon>Pseudomonadati</taxon>
        <taxon>Pseudomonadota</taxon>
        <taxon>Alphaproteobacteria</taxon>
        <taxon>Hyphomicrobiales</taxon>
        <taxon>Nitrobacteraceae</taxon>
        <taxon>Bradyrhizobium</taxon>
    </lineage>
</organism>
<dbReference type="RefSeq" id="WP_028133478.1">
    <property type="nucleotide sequence ID" value="NZ_CP044543.1"/>
</dbReference>
<evidence type="ECO:0000313" key="3">
    <source>
        <dbReference type="Proteomes" id="UP000325641"/>
    </source>
</evidence>
<proteinExistence type="predicted"/>
<accession>A0A5P6PA61</accession>
<dbReference type="Proteomes" id="UP000325641">
    <property type="component" value="Chromosome"/>
</dbReference>
<protein>
    <recommendedName>
        <fullName evidence="4">DUF1236 domain-containing protein</fullName>
    </recommendedName>
</protein>
<feature type="region of interest" description="Disordered" evidence="1">
    <location>
        <begin position="33"/>
        <end position="55"/>
    </location>
</feature>
<sequence>MLVEGDREIADELPSALIAVALASFPAMAQQGSCRGATDQATTGTSKPDERDPIGLTSTQRQMIAWSIAAIAEKQASPQGFLPKPGAKLPDQLKSAQIPSTLDQVADPIRNYEYVFLEDQNLLLVSPQDRTIADVPHPDRRL</sequence>
<dbReference type="KEGG" id="bbet:F8237_21720"/>
<dbReference type="AlphaFoldDB" id="A0A5P6PA61"/>
<name>A0A5P6PA61_9BRAD</name>
<dbReference type="EMBL" id="CP044543">
    <property type="protein sequence ID" value="QFI74794.1"/>
    <property type="molecule type" value="Genomic_DNA"/>
</dbReference>
<reference evidence="3" key="1">
    <citation type="submission" date="2019-10" db="EMBL/GenBank/DDBJ databases">
        <title>Complete Genome Sequence of Bradyrhizobium betae type strain PL7HG1T.</title>
        <authorList>
            <person name="Bromfield E.S.P."/>
            <person name="Cloutier S."/>
        </authorList>
    </citation>
    <scope>NUCLEOTIDE SEQUENCE [LARGE SCALE GENOMIC DNA]</scope>
    <source>
        <strain evidence="3">PL7HG1</strain>
    </source>
</reference>
<gene>
    <name evidence="2" type="ORF">F8237_21720</name>
</gene>
<evidence type="ECO:0008006" key="4">
    <source>
        <dbReference type="Google" id="ProtNLM"/>
    </source>
</evidence>